<organism evidence="1 2">
    <name type="scientific">Nocardioides aquaticus</name>
    <dbReference type="NCBI Taxonomy" id="160826"/>
    <lineage>
        <taxon>Bacteria</taxon>
        <taxon>Bacillati</taxon>
        <taxon>Actinomycetota</taxon>
        <taxon>Actinomycetes</taxon>
        <taxon>Propionibacteriales</taxon>
        <taxon>Nocardioidaceae</taxon>
        <taxon>Nocardioides</taxon>
    </lineage>
</organism>
<protein>
    <recommendedName>
        <fullName evidence="3">DUF1905 domain-containing protein</fullName>
    </recommendedName>
</protein>
<name>A0ABX8EI48_9ACTN</name>
<evidence type="ECO:0008006" key="3">
    <source>
        <dbReference type="Google" id="ProtNLM"/>
    </source>
</evidence>
<keyword evidence="2" id="KW-1185">Reference proteome</keyword>
<evidence type="ECO:0000313" key="2">
    <source>
        <dbReference type="Proteomes" id="UP000679307"/>
    </source>
</evidence>
<reference evidence="1 2" key="1">
    <citation type="submission" date="2021-05" db="EMBL/GenBank/DDBJ databases">
        <title>Complete genome of Nocardioides aquaticus KCTC 9944T isolated from meromictic and hypersaline Ekho Lake, Antarctica.</title>
        <authorList>
            <person name="Hwang K."/>
            <person name="Kim K.M."/>
            <person name="Choe H."/>
        </authorList>
    </citation>
    <scope>NUCLEOTIDE SEQUENCE [LARGE SCALE GENOMIC DNA]</scope>
    <source>
        <strain evidence="1 2">KCTC 9944</strain>
    </source>
</reference>
<proteinExistence type="predicted"/>
<dbReference type="EMBL" id="CP075371">
    <property type="protein sequence ID" value="QVT79555.1"/>
    <property type="molecule type" value="Genomic_DNA"/>
</dbReference>
<sequence length="91" mass="9769">MTDEPKVRKAGDIVCAGKGRVHVLARVTIGEGTRAFDLTVTPGVEWFLSQSTGGATASFSCKHGHAVVDLLELAKDMRSTSRRVRRTVNSA</sequence>
<evidence type="ECO:0000313" key="1">
    <source>
        <dbReference type="EMBL" id="QVT79555.1"/>
    </source>
</evidence>
<accession>A0ABX8EI48</accession>
<gene>
    <name evidence="1" type="ORF">ENKNEFLB_01938</name>
</gene>
<dbReference type="Proteomes" id="UP000679307">
    <property type="component" value="Chromosome"/>
</dbReference>